<evidence type="ECO:0000313" key="2">
    <source>
        <dbReference type="Proteomes" id="UP001642484"/>
    </source>
</evidence>
<dbReference type="EMBL" id="CAXAMN010022473">
    <property type="protein sequence ID" value="CAK9069952.1"/>
    <property type="molecule type" value="Genomic_DNA"/>
</dbReference>
<organism evidence="1 2">
    <name type="scientific">Durusdinium trenchii</name>
    <dbReference type="NCBI Taxonomy" id="1381693"/>
    <lineage>
        <taxon>Eukaryota</taxon>
        <taxon>Sar</taxon>
        <taxon>Alveolata</taxon>
        <taxon>Dinophyceae</taxon>
        <taxon>Suessiales</taxon>
        <taxon>Symbiodiniaceae</taxon>
        <taxon>Durusdinium</taxon>
    </lineage>
</organism>
<sequence>MCPVSAFEADASQPICIRRAKAIACTILHMRFPIVFTRSQVIHCFVPQEKLCSSGFFWGDHQWGVASGVKLTINLCCFQGVLLSSSRMRRSYEPEKAEDMHV</sequence>
<evidence type="ECO:0000313" key="1">
    <source>
        <dbReference type="EMBL" id="CAK9069952.1"/>
    </source>
</evidence>
<accession>A0ABP0P3B5</accession>
<protein>
    <submittedName>
        <fullName evidence="1">Uncharacterized protein</fullName>
    </submittedName>
</protein>
<reference evidence="1 2" key="1">
    <citation type="submission" date="2024-02" db="EMBL/GenBank/DDBJ databases">
        <authorList>
            <person name="Chen Y."/>
            <person name="Shah S."/>
            <person name="Dougan E. K."/>
            <person name="Thang M."/>
            <person name="Chan C."/>
        </authorList>
    </citation>
    <scope>NUCLEOTIDE SEQUENCE [LARGE SCALE GENOMIC DNA]</scope>
</reference>
<name>A0ABP0P3B5_9DINO</name>
<proteinExistence type="predicted"/>
<gene>
    <name evidence="1" type="ORF">CCMP2556_LOCUS34388</name>
</gene>
<comment type="caution">
    <text evidence="1">The sequence shown here is derived from an EMBL/GenBank/DDBJ whole genome shotgun (WGS) entry which is preliminary data.</text>
</comment>
<dbReference type="Proteomes" id="UP001642484">
    <property type="component" value="Unassembled WGS sequence"/>
</dbReference>
<keyword evidence="2" id="KW-1185">Reference proteome</keyword>